<reference evidence="2 3" key="1">
    <citation type="submission" date="2021-06" db="EMBL/GenBank/DDBJ databases">
        <title>Caerostris extrusa draft genome.</title>
        <authorList>
            <person name="Kono N."/>
            <person name="Arakawa K."/>
        </authorList>
    </citation>
    <scope>NUCLEOTIDE SEQUENCE [LARGE SCALE GENOMIC DNA]</scope>
</reference>
<organism evidence="2 3">
    <name type="scientific">Caerostris extrusa</name>
    <name type="common">Bark spider</name>
    <name type="synonym">Caerostris bankana</name>
    <dbReference type="NCBI Taxonomy" id="172846"/>
    <lineage>
        <taxon>Eukaryota</taxon>
        <taxon>Metazoa</taxon>
        <taxon>Ecdysozoa</taxon>
        <taxon>Arthropoda</taxon>
        <taxon>Chelicerata</taxon>
        <taxon>Arachnida</taxon>
        <taxon>Araneae</taxon>
        <taxon>Araneomorphae</taxon>
        <taxon>Entelegynae</taxon>
        <taxon>Araneoidea</taxon>
        <taxon>Araneidae</taxon>
        <taxon>Caerostris</taxon>
    </lineage>
</organism>
<sequence>MFLHGPSRQRRVSEPRNLLHGNNKSSGSSSLFTLHAWRAEREIGATVGKRSQRLAFGCRPRSWKSYSMILACLRVWPLVQDVRRF</sequence>
<proteinExistence type="predicted"/>
<dbReference type="Proteomes" id="UP001054945">
    <property type="component" value="Unassembled WGS sequence"/>
</dbReference>
<comment type="caution">
    <text evidence="2">The sequence shown here is derived from an EMBL/GenBank/DDBJ whole genome shotgun (WGS) entry which is preliminary data.</text>
</comment>
<evidence type="ECO:0000313" key="2">
    <source>
        <dbReference type="EMBL" id="GIY08584.1"/>
    </source>
</evidence>
<accession>A0AAV4QGW6</accession>
<feature type="region of interest" description="Disordered" evidence="1">
    <location>
        <begin position="1"/>
        <end position="28"/>
    </location>
</feature>
<dbReference type="EMBL" id="BPLR01006270">
    <property type="protein sequence ID" value="GIY08584.1"/>
    <property type="molecule type" value="Genomic_DNA"/>
</dbReference>
<evidence type="ECO:0000313" key="3">
    <source>
        <dbReference type="Proteomes" id="UP001054945"/>
    </source>
</evidence>
<gene>
    <name evidence="2" type="ORF">CEXT_441981</name>
</gene>
<protein>
    <submittedName>
        <fullName evidence="2">Uncharacterized protein</fullName>
    </submittedName>
</protein>
<evidence type="ECO:0000256" key="1">
    <source>
        <dbReference type="SAM" id="MobiDB-lite"/>
    </source>
</evidence>
<dbReference type="AlphaFoldDB" id="A0AAV4QGW6"/>
<name>A0AAV4QGW6_CAEEX</name>
<keyword evidence="3" id="KW-1185">Reference proteome</keyword>